<evidence type="ECO:0000256" key="4">
    <source>
        <dbReference type="ARBA" id="ARBA00022617"/>
    </source>
</evidence>
<evidence type="ECO:0000256" key="12">
    <source>
        <dbReference type="PIRSR" id="PIRSR602403-1"/>
    </source>
</evidence>
<evidence type="ECO:0000256" key="9">
    <source>
        <dbReference type="ARBA" id="ARBA00023004"/>
    </source>
</evidence>
<accession>A0A1S9S2K4</accession>
<evidence type="ECO:0000256" key="2">
    <source>
        <dbReference type="ARBA" id="ARBA00004167"/>
    </source>
</evidence>
<dbReference type="AlphaFoldDB" id="A0A1S9S2K4"/>
<dbReference type="PANTHER" id="PTHR46206:SF3">
    <property type="entry name" value="P450, PUTATIVE (EUROFUNG)-RELATED"/>
    <property type="match status" value="1"/>
</dbReference>
<keyword evidence="9 12" id="KW-0408">Iron</keyword>
<dbReference type="GO" id="GO:0016705">
    <property type="term" value="F:oxidoreductase activity, acting on paired donors, with incorporation or reduction of molecular oxygen"/>
    <property type="evidence" value="ECO:0007669"/>
    <property type="project" value="InterPro"/>
</dbReference>
<dbReference type="Proteomes" id="UP000190744">
    <property type="component" value="Unassembled WGS sequence"/>
</dbReference>
<evidence type="ECO:0000256" key="10">
    <source>
        <dbReference type="ARBA" id="ARBA00023033"/>
    </source>
</evidence>
<evidence type="ECO:0000313" key="14">
    <source>
        <dbReference type="EMBL" id="OOQ91428.1"/>
    </source>
</evidence>
<comment type="cofactor">
    <cofactor evidence="1 12">
        <name>heme</name>
        <dbReference type="ChEBI" id="CHEBI:30413"/>
    </cofactor>
</comment>
<dbReference type="PRINTS" id="PR00465">
    <property type="entry name" value="EP450IV"/>
</dbReference>
<name>A0A1S9S2K4_PENBI</name>
<evidence type="ECO:0000256" key="1">
    <source>
        <dbReference type="ARBA" id="ARBA00001971"/>
    </source>
</evidence>
<evidence type="ECO:0000256" key="13">
    <source>
        <dbReference type="SAM" id="Phobius"/>
    </source>
</evidence>
<dbReference type="CDD" id="cd11041">
    <property type="entry name" value="CYP503A1-like"/>
    <property type="match status" value="1"/>
</dbReference>
<keyword evidence="11 13" id="KW-0472">Membrane</keyword>
<dbReference type="Pfam" id="PF00067">
    <property type="entry name" value="p450"/>
    <property type="match status" value="1"/>
</dbReference>
<dbReference type="InterPro" id="IPR002403">
    <property type="entry name" value="Cyt_P450_E_grp-IV"/>
</dbReference>
<evidence type="ECO:0000256" key="3">
    <source>
        <dbReference type="ARBA" id="ARBA00010617"/>
    </source>
</evidence>
<dbReference type="GO" id="GO:0020037">
    <property type="term" value="F:heme binding"/>
    <property type="evidence" value="ECO:0007669"/>
    <property type="project" value="InterPro"/>
</dbReference>
<dbReference type="GO" id="GO:0004497">
    <property type="term" value="F:monooxygenase activity"/>
    <property type="evidence" value="ECO:0007669"/>
    <property type="project" value="UniProtKB-KW"/>
</dbReference>
<keyword evidence="6 12" id="KW-0479">Metal-binding</keyword>
<dbReference type="InterPro" id="IPR036396">
    <property type="entry name" value="Cyt_P450_sf"/>
</dbReference>
<dbReference type="SUPFAM" id="SSF48264">
    <property type="entry name" value="Cytochrome P450"/>
    <property type="match status" value="1"/>
</dbReference>
<evidence type="ECO:0000256" key="6">
    <source>
        <dbReference type="ARBA" id="ARBA00022723"/>
    </source>
</evidence>
<keyword evidence="5 13" id="KW-0812">Transmembrane</keyword>
<protein>
    <submittedName>
        <fullName evidence="14">Fumitremorgin C monooxygenase</fullName>
    </submittedName>
</protein>
<dbReference type="InterPro" id="IPR001128">
    <property type="entry name" value="Cyt_P450"/>
</dbReference>
<dbReference type="PANTHER" id="PTHR46206">
    <property type="entry name" value="CYTOCHROME P450"/>
    <property type="match status" value="1"/>
</dbReference>
<evidence type="ECO:0000256" key="11">
    <source>
        <dbReference type="ARBA" id="ARBA00023136"/>
    </source>
</evidence>
<feature type="binding site" description="axial binding residue" evidence="12">
    <location>
        <position position="442"/>
    </location>
    <ligand>
        <name>heme</name>
        <dbReference type="ChEBI" id="CHEBI:30413"/>
    </ligand>
    <ligandPart>
        <name>Fe</name>
        <dbReference type="ChEBI" id="CHEBI:18248"/>
    </ligandPart>
</feature>
<comment type="caution">
    <text evidence="14">The sequence shown here is derived from an EMBL/GenBank/DDBJ whole genome shotgun (WGS) entry which is preliminary data.</text>
</comment>
<evidence type="ECO:0000256" key="7">
    <source>
        <dbReference type="ARBA" id="ARBA00022989"/>
    </source>
</evidence>
<gene>
    <name evidence="14" type="ORF">PEBR_00623</name>
</gene>
<dbReference type="Gene3D" id="1.10.630.10">
    <property type="entry name" value="Cytochrome P450"/>
    <property type="match status" value="1"/>
</dbReference>
<dbReference type="GO" id="GO:0016020">
    <property type="term" value="C:membrane"/>
    <property type="evidence" value="ECO:0007669"/>
    <property type="project" value="UniProtKB-SubCell"/>
</dbReference>
<dbReference type="PRINTS" id="PR00385">
    <property type="entry name" value="P450"/>
</dbReference>
<comment type="similarity">
    <text evidence="3">Belongs to the cytochrome P450 family.</text>
</comment>
<reference evidence="15" key="1">
    <citation type="submission" date="2015-09" db="EMBL/GenBank/DDBJ databases">
        <authorList>
            <person name="Fill T.P."/>
            <person name="Baretta J.F."/>
            <person name="de Almeida L.G."/>
            <person name="Rocha M."/>
            <person name="de Souza D.H."/>
            <person name="Malavazi I."/>
            <person name="Cerdeira L.T."/>
            <person name="Hong H."/>
            <person name="Samborskyy M."/>
            <person name="de Vasconcelos A.T."/>
            <person name="Leadlay P."/>
            <person name="Rodrigues-Filho E."/>
        </authorList>
    </citation>
    <scope>NUCLEOTIDE SEQUENCE [LARGE SCALE GENOMIC DNA]</scope>
    <source>
        <strain evidence="15">LaBioMMi 136</strain>
    </source>
</reference>
<organism evidence="14 15">
    <name type="scientific">Penicillium brasilianum</name>
    <dbReference type="NCBI Taxonomy" id="104259"/>
    <lineage>
        <taxon>Eukaryota</taxon>
        <taxon>Fungi</taxon>
        <taxon>Dikarya</taxon>
        <taxon>Ascomycota</taxon>
        <taxon>Pezizomycotina</taxon>
        <taxon>Eurotiomycetes</taxon>
        <taxon>Eurotiomycetidae</taxon>
        <taxon>Eurotiales</taxon>
        <taxon>Aspergillaceae</taxon>
        <taxon>Penicillium</taxon>
    </lineage>
</organism>
<keyword evidence="8" id="KW-0560">Oxidoreductase</keyword>
<sequence>MDTFNAIRLAYPEVIYACLALILGALLFIPSLKTDFICINKHSWDIFHSKAKKKFEYHAFTLLKEGLEKGRSAFRLVTNMGTYLVLTDNYAEEIKNDDRFSAFDAVNDVLLVDIPGFETMFQGSLHNHVSPIAIRAMNRELVNLTSALSEETVHCLQNTGADKDSWHEVSIHELVLDSVAHMTTRAFLGSELCRNSEWLEIAKSFTMNRFIAVAAIQSWPKLLHPLVHWFLPPCKVVRSQIARARKILMPVLEHERRASLENQSTNREFSNLMFIDQYANGTRYDATMSQMRLIAVAFQTTSDMIEKVLARICKHPELIQPLRDEVISVFGQYGLNSKSLLKLTLMESVMKESQRLEPAVIISMFRVARENVTLKDGTVVPKGTSLAFANNLRFDPEMYPSPEEFDGYRFQKMREDPKKSTLAPFTKTRMSHLAFGHGKSSCPGRFLACDEAKLILSHLLLNFDIKAVDGQLPELQVQGMFIQLDPKAKMLIKHRESELSLHE</sequence>
<keyword evidence="10 14" id="KW-0503">Monooxygenase</keyword>
<dbReference type="GO" id="GO:0005506">
    <property type="term" value="F:iron ion binding"/>
    <property type="evidence" value="ECO:0007669"/>
    <property type="project" value="InterPro"/>
</dbReference>
<evidence type="ECO:0000256" key="8">
    <source>
        <dbReference type="ARBA" id="ARBA00023002"/>
    </source>
</evidence>
<proteinExistence type="inferred from homology"/>
<evidence type="ECO:0000256" key="5">
    <source>
        <dbReference type="ARBA" id="ARBA00022692"/>
    </source>
</evidence>
<keyword evidence="4 12" id="KW-0349">Heme</keyword>
<comment type="subcellular location">
    <subcellularLocation>
        <location evidence="2">Membrane</location>
        <topology evidence="2">Single-pass membrane protein</topology>
    </subcellularLocation>
</comment>
<dbReference type="EMBL" id="LJBN01000002">
    <property type="protein sequence ID" value="OOQ91428.1"/>
    <property type="molecule type" value="Genomic_DNA"/>
</dbReference>
<keyword evidence="7 13" id="KW-1133">Transmembrane helix</keyword>
<evidence type="ECO:0000313" key="15">
    <source>
        <dbReference type="Proteomes" id="UP000190744"/>
    </source>
</evidence>
<feature type="transmembrane region" description="Helical" evidence="13">
    <location>
        <begin position="14"/>
        <end position="32"/>
    </location>
</feature>
<dbReference type="GO" id="GO:0043386">
    <property type="term" value="P:mycotoxin biosynthetic process"/>
    <property type="evidence" value="ECO:0007669"/>
    <property type="project" value="UniProtKB-ARBA"/>
</dbReference>